<dbReference type="SUPFAM" id="SSF53098">
    <property type="entry name" value="Ribonuclease H-like"/>
    <property type="match status" value="1"/>
</dbReference>
<protein>
    <submittedName>
        <fullName evidence="4">Ribonuclease H</fullName>
    </submittedName>
</protein>
<name>A0A2K3PM03_TRIPR</name>
<dbReference type="InterPro" id="IPR036397">
    <property type="entry name" value="RNaseH_sf"/>
</dbReference>
<dbReference type="Gene3D" id="3.30.420.10">
    <property type="entry name" value="Ribonuclease H-like superfamily/Ribonuclease H"/>
    <property type="match status" value="1"/>
</dbReference>
<evidence type="ECO:0000313" key="3">
    <source>
        <dbReference type="EMBL" id="PNX84985.1"/>
    </source>
</evidence>
<evidence type="ECO:0000313" key="4">
    <source>
        <dbReference type="EMBL" id="PNY16321.1"/>
    </source>
</evidence>
<gene>
    <name evidence="4" type="ORF">L195_g013039</name>
    <name evidence="2" type="ORF">L195_g038238</name>
    <name evidence="3" type="ORF">L195_g041050</name>
</gene>
<dbReference type="Pfam" id="PF13456">
    <property type="entry name" value="RVT_3"/>
    <property type="match status" value="1"/>
</dbReference>
<feature type="domain" description="RNase H type-1" evidence="1">
    <location>
        <begin position="92"/>
        <end position="133"/>
    </location>
</feature>
<dbReference type="EMBL" id="ASHM01008423">
    <property type="protein sequence ID" value="PNY16321.1"/>
    <property type="molecule type" value="Genomic_DNA"/>
</dbReference>
<accession>A0A2K3PM03</accession>
<dbReference type="InterPro" id="IPR002156">
    <property type="entry name" value="RNaseH_domain"/>
</dbReference>
<proteinExistence type="predicted"/>
<dbReference type="AlphaFoldDB" id="A0A2K3PM03"/>
<dbReference type="InterPro" id="IPR053151">
    <property type="entry name" value="RNase_H-like"/>
</dbReference>
<reference evidence="4 5" key="1">
    <citation type="journal article" date="2014" name="Am. J. Bot.">
        <title>Genome assembly and annotation for red clover (Trifolium pratense; Fabaceae).</title>
        <authorList>
            <person name="Istvanek J."/>
            <person name="Jaros M."/>
            <person name="Krenek A."/>
            <person name="Repkova J."/>
        </authorList>
    </citation>
    <scope>NUCLEOTIDE SEQUENCE [LARGE SCALE GENOMIC DNA]</scope>
    <source>
        <strain evidence="5">cv. Tatra</strain>
        <tissue evidence="4">Young leaves</tissue>
    </source>
</reference>
<dbReference type="InterPro" id="IPR012337">
    <property type="entry name" value="RNaseH-like_sf"/>
</dbReference>
<evidence type="ECO:0000259" key="1">
    <source>
        <dbReference type="Pfam" id="PF13456"/>
    </source>
</evidence>
<dbReference type="EMBL" id="ASHM01047694">
    <property type="protein sequence ID" value="PNX84985.1"/>
    <property type="molecule type" value="Genomic_DNA"/>
</dbReference>
<dbReference type="CDD" id="cd06222">
    <property type="entry name" value="RNase_H_like"/>
    <property type="match status" value="1"/>
</dbReference>
<dbReference type="EMBL" id="ASHM01041498">
    <property type="protein sequence ID" value="PNX82209.1"/>
    <property type="molecule type" value="Genomic_DNA"/>
</dbReference>
<dbReference type="GO" id="GO:0003676">
    <property type="term" value="F:nucleic acid binding"/>
    <property type="evidence" value="ECO:0007669"/>
    <property type="project" value="InterPro"/>
</dbReference>
<dbReference type="GO" id="GO:0004523">
    <property type="term" value="F:RNA-DNA hybrid ribonuclease activity"/>
    <property type="evidence" value="ECO:0007669"/>
    <property type="project" value="InterPro"/>
</dbReference>
<reference evidence="4 5" key="2">
    <citation type="journal article" date="2017" name="Front. Plant Sci.">
        <title>Gene Classification and Mining of Molecular Markers Useful in Red Clover (Trifolium pratense) Breeding.</title>
        <authorList>
            <person name="Istvanek J."/>
            <person name="Dluhosova J."/>
            <person name="Dluhos P."/>
            <person name="Patkova L."/>
            <person name="Nedelnik J."/>
            <person name="Repkova J."/>
        </authorList>
    </citation>
    <scope>NUCLEOTIDE SEQUENCE [LARGE SCALE GENOMIC DNA]</scope>
    <source>
        <strain evidence="5">cv. Tatra</strain>
        <tissue evidence="4">Young leaves</tissue>
    </source>
</reference>
<dbReference type="InterPro" id="IPR044730">
    <property type="entry name" value="RNase_H-like_dom_plant"/>
</dbReference>
<sequence>MRSGCAHKATQIPSDIRFEMQSIILNNTSADLLIWEPDISGTYSTKSAYRCFGSANTHRKTHMVAWKPPTSPAVKLNVDGSSLGNPVRCGFGELQAILHGLQMAWNNGFRRVECESDCQSALDFIQNGVPTTHLYTPVIDLIKRN</sequence>
<evidence type="ECO:0000313" key="5">
    <source>
        <dbReference type="Proteomes" id="UP000236291"/>
    </source>
</evidence>
<dbReference type="Proteomes" id="UP000236291">
    <property type="component" value="Unassembled WGS sequence"/>
</dbReference>
<evidence type="ECO:0000313" key="2">
    <source>
        <dbReference type="EMBL" id="PNX82209.1"/>
    </source>
</evidence>
<dbReference type="PANTHER" id="PTHR47723:SF19">
    <property type="entry name" value="POLYNUCLEOTIDYL TRANSFERASE, RIBONUCLEASE H-LIKE SUPERFAMILY PROTEIN"/>
    <property type="match status" value="1"/>
</dbReference>
<organism evidence="4 5">
    <name type="scientific">Trifolium pratense</name>
    <name type="common">Red clover</name>
    <dbReference type="NCBI Taxonomy" id="57577"/>
    <lineage>
        <taxon>Eukaryota</taxon>
        <taxon>Viridiplantae</taxon>
        <taxon>Streptophyta</taxon>
        <taxon>Embryophyta</taxon>
        <taxon>Tracheophyta</taxon>
        <taxon>Spermatophyta</taxon>
        <taxon>Magnoliopsida</taxon>
        <taxon>eudicotyledons</taxon>
        <taxon>Gunneridae</taxon>
        <taxon>Pentapetalae</taxon>
        <taxon>rosids</taxon>
        <taxon>fabids</taxon>
        <taxon>Fabales</taxon>
        <taxon>Fabaceae</taxon>
        <taxon>Papilionoideae</taxon>
        <taxon>50 kb inversion clade</taxon>
        <taxon>NPAAA clade</taxon>
        <taxon>Hologalegina</taxon>
        <taxon>IRL clade</taxon>
        <taxon>Trifolieae</taxon>
        <taxon>Trifolium</taxon>
    </lineage>
</organism>
<comment type="caution">
    <text evidence="4">The sequence shown here is derived from an EMBL/GenBank/DDBJ whole genome shotgun (WGS) entry which is preliminary data.</text>
</comment>
<dbReference type="PANTHER" id="PTHR47723">
    <property type="entry name" value="OS05G0353850 PROTEIN"/>
    <property type="match status" value="1"/>
</dbReference>